<accession>A0A0S4TN38</accession>
<feature type="region of interest" description="Disordered" evidence="1">
    <location>
        <begin position="1"/>
        <end position="25"/>
    </location>
</feature>
<evidence type="ECO:0000313" key="2">
    <source>
        <dbReference type="EMBL" id="CUV11499.1"/>
    </source>
</evidence>
<evidence type="ECO:0000256" key="1">
    <source>
        <dbReference type="SAM" id="MobiDB-lite"/>
    </source>
</evidence>
<sequence length="119" mass="12795">MSRPASPDRARYAGRDTTLTGMTRGAFPSRRSRHVRWVYVPSLEGIAPLISGFYSPPRFAAFTRGTGPPATCAAHETGMGYDAKRHPLALCRQTARAGGTAGSRRTPGTAAFAKLHRHA</sequence>
<gene>
    <name evidence="2" type="ORF">RUN39_v1_140071</name>
</gene>
<feature type="compositionally biased region" description="Basic and acidic residues" evidence="1">
    <location>
        <begin position="1"/>
        <end position="14"/>
    </location>
</feature>
<name>A0A0S4TN38_RALSL</name>
<protein>
    <submittedName>
        <fullName evidence="2">Uncharacterized protein</fullName>
    </submittedName>
</protein>
<dbReference type="AlphaFoldDB" id="A0A0S4TN38"/>
<proteinExistence type="predicted"/>
<dbReference type="EMBL" id="LN899819">
    <property type="protein sequence ID" value="CUV11499.1"/>
    <property type="molecule type" value="Genomic_DNA"/>
</dbReference>
<organism evidence="2">
    <name type="scientific">Ralstonia solanacearum</name>
    <name type="common">Pseudomonas solanacearum</name>
    <dbReference type="NCBI Taxonomy" id="305"/>
    <lineage>
        <taxon>Bacteria</taxon>
        <taxon>Pseudomonadati</taxon>
        <taxon>Pseudomonadota</taxon>
        <taxon>Betaproteobacteria</taxon>
        <taxon>Burkholderiales</taxon>
        <taxon>Burkholderiaceae</taxon>
        <taxon>Ralstonia</taxon>
        <taxon>Ralstonia solanacearum species complex</taxon>
    </lineage>
</organism>
<reference evidence="2" key="1">
    <citation type="submission" date="2015-10" db="EMBL/GenBank/DDBJ databases">
        <authorList>
            <person name="Gilbert D.G."/>
        </authorList>
    </citation>
    <scope>NUCLEOTIDE SEQUENCE</scope>
    <source>
        <strain evidence="2">Phyl III-seqv23</strain>
    </source>
</reference>